<evidence type="ECO:0000256" key="1">
    <source>
        <dbReference type="SAM" id="Coils"/>
    </source>
</evidence>
<accession>A0ABS6J490</accession>
<feature type="region of interest" description="Disordered" evidence="2">
    <location>
        <begin position="519"/>
        <end position="576"/>
    </location>
</feature>
<keyword evidence="1" id="KW-0175">Coiled coil</keyword>
<evidence type="ECO:0000313" key="4">
    <source>
        <dbReference type="EMBL" id="MBU9698563.1"/>
    </source>
</evidence>
<dbReference type="Gene3D" id="1.20.5.340">
    <property type="match status" value="1"/>
</dbReference>
<feature type="coiled-coil region" evidence="1">
    <location>
        <begin position="235"/>
        <end position="311"/>
    </location>
</feature>
<name>A0ABS6J490_9RHOB</name>
<feature type="region of interest" description="Disordered" evidence="2">
    <location>
        <begin position="72"/>
        <end position="102"/>
    </location>
</feature>
<dbReference type="EMBL" id="JAAATX020000007">
    <property type="protein sequence ID" value="MBU9698563.1"/>
    <property type="molecule type" value="Genomic_DNA"/>
</dbReference>
<feature type="compositionally biased region" description="Low complexity" evidence="2">
    <location>
        <begin position="519"/>
        <end position="530"/>
    </location>
</feature>
<dbReference type="Proteomes" id="UP000731907">
    <property type="component" value="Unassembled WGS sequence"/>
</dbReference>
<protein>
    <submittedName>
        <fullName evidence="4">Uncharacterized protein</fullName>
    </submittedName>
</protein>
<organism evidence="4 5">
    <name type="scientific">Paragemmobacter amnigenus</name>
    <dbReference type="NCBI Taxonomy" id="2852097"/>
    <lineage>
        <taxon>Bacteria</taxon>
        <taxon>Pseudomonadati</taxon>
        <taxon>Pseudomonadota</taxon>
        <taxon>Alphaproteobacteria</taxon>
        <taxon>Rhodobacterales</taxon>
        <taxon>Paracoccaceae</taxon>
        <taxon>Paragemmobacter</taxon>
    </lineage>
</organism>
<feature type="compositionally biased region" description="Basic and acidic residues" evidence="2">
    <location>
        <begin position="539"/>
        <end position="562"/>
    </location>
</feature>
<comment type="caution">
    <text evidence="4">The sequence shown here is derived from an EMBL/GenBank/DDBJ whole genome shotgun (WGS) entry which is preliminary data.</text>
</comment>
<feature type="chain" id="PRO_5046544446" evidence="3">
    <location>
        <begin position="24"/>
        <end position="576"/>
    </location>
</feature>
<keyword evidence="5" id="KW-1185">Reference proteome</keyword>
<reference evidence="4 5" key="1">
    <citation type="submission" date="2021-06" db="EMBL/GenBank/DDBJ databases">
        <title>Rhodobacteraceae bacterium strain HSP-20.</title>
        <authorList>
            <person name="Chen W.-M."/>
        </authorList>
    </citation>
    <scope>NUCLEOTIDE SEQUENCE [LARGE SCALE GENOMIC DNA]</scope>
    <source>
        <strain evidence="4 5">HSP-20</strain>
    </source>
</reference>
<feature type="signal peptide" evidence="3">
    <location>
        <begin position="1"/>
        <end position="23"/>
    </location>
</feature>
<dbReference type="Gene3D" id="1.10.287.1490">
    <property type="match status" value="1"/>
</dbReference>
<evidence type="ECO:0000256" key="3">
    <source>
        <dbReference type="SAM" id="SignalP"/>
    </source>
</evidence>
<proteinExistence type="predicted"/>
<keyword evidence="3" id="KW-0732">Signal</keyword>
<gene>
    <name evidence="4" type="ORF">GU927_011985</name>
</gene>
<evidence type="ECO:0000313" key="5">
    <source>
        <dbReference type="Proteomes" id="UP000731907"/>
    </source>
</evidence>
<dbReference type="RefSeq" id="WP_161762666.1">
    <property type="nucleotide sequence ID" value="NZ_JAAATX020000007.1"/>
</dbReference>
<sequence length="576" mass="58356">MLRTFASVSALCLATSTPFAALAAGSGSAVCASAAADPAAFMQRGDLASAFAEMSGACPELAATLMSTGTVPAPAQRADNRDPSRGTTTGGGTGGAQTPDYGDLMDRLAVATDRLDDATADVGRAQSALDRTIRRASRAGLSEPTLRLVAALASDDLSRDEAKRILPDYTEAKRRALENYLDARDRLETANARLDTAKKAAEPLVAEAARLSGLAATAQSGLAGALDGLSAEARKAALENAIAAAKGQLDALDDRIGALDSSIKDANAALEDAAEKIGEAESKVGSETQDVKNAEGAVATATAEAKAAKDAYDAAFDTARDCKGKCEAEKDARDAAKNAWNEAKTALTNANATLTTEKDQLATAQTELATVKATYDLAALQSKVDALASDLAQAKAQEGSLKSAIAADEGKITELASLLDAAEKAMQRATEASEQARAATAGEEADVASAKAALETALTEAQAALAGSPAETEALQDVLDAQAELARALGALGAAQDEAEKLANEVAAIPDAPDAVSDAAGDLAKAGDAGTDMSQAADETARQAEEAVADHDEARKDLEKALAEPAAPTGKAPAES</sequence>
<evidence type="ECO:0000256" key="2">
    <source>
        <dbReference type="SAM" id="MobiDB-lite"/>
    </source>
</evidence>
<feature type="coiled-coil region" evidence="1">
    <location>
        <begin position="173"/>
        <end position="200"/>
    </location>
</feature>
<feature type="coiled-coil region" evidence="1">
    <location>
        <begin position="347"/>
        <end position="439"/>
    </location>
</feature>